<feature type="compositionally biased region" description="Low complexity" evidence="1">
    <location>
        <begin position="83"/>
        <end position="99"/>
    </location>
</feature>
<dbReference type="Proteomes" id="UP000011115">
    <property type="component" value="Unassembled WGS sequence"/>
</dbReference>
<feature type="compositionally biased region" description="Polar residues" evidence="1">
    <location>
        <begin position="246"/>
        <end position="259"/>
    </location>
</feature>
<dbReference type="InParanoid" id="M1DGZ6"/>
<accession>M1DGZ6</accession>
<organism evidence="3 4">
    <name type="scientific">Solanum tuberosum</name>
    <name type="common">Potato</name>
    <dbReference type="NCBI Taxonomy" id="4113"/>
    <lineage>
        <taxon>Eukaryota</taxon>
        <taxon>Viridiplantae</taxon>
        <taxon>Streptophyta</taxon>
        <taxon>Embryophyta</taxon>
        <taxon>Tracheophyta</taxon>
        <taxon>Spermatophyta</taxon>
        <taxon>Magnoliopsida</taxon>
        <taxon>eudicotyledons</taxon>
        <taxon>Gunneridae</taxon>
        <taxon>Pentapetalae</taxon>
        <taxon>asterids</taxon>
        <taxon>lamiids</taxon>
        <taxon>Solanales</taxon>
        <taxon>Solanaceae</taxon>
        <taxon>Solanoideae</taxon>
        <taxon>Solaneae</taxon>
        <taxon>Solanum</taxon>
    </lineage>
</organism>
<reference evidence="3" key="2">
    <citation type="submission" date="2015-06" db="UniProtKB">
        <authorList>
            <consortium name="EnsemblPlants"/>
        </authorList>
    </citation>
    <scope>IDENTIFICATION</scope>
    <source>
        <strain evidence="3">DM1-3 516 R44</strain>
    </source>
</reference>
<keyword evidence="4" id="KW-1185">Reference proteome</keyword>
<sequence>MPSQNKSIIRHPKKAYLGSIMSRRSIDLGLLISQEMARRTKQRQTSLSFPVLITKLYRRSEVPRDTARDIEAFSPIPASEPLGTSAPSTSSQVSGTSTSSQPVKITQVMILKMGNMDYSADVRATRLERSISGMIESVISAALIPLWASVDDLATIVTAHAPKITPATIIDIHRDETSMSESDAETNEEQIQMQEESIYRDLSDLAGTSMQSVIQTSLTRTSLAAPSANTVLVEVTPGTETRDQTDASGTDAQTDGATT</sequence>
<evidence type="ECO:0000259" key="2">
    <source>
        <dbReference type="Pfam" id="PF20167"/>
    </source>
</evidence>
<feature type="domain" description="Putative plant transposon protein" evidence="2">
    <location>
        <begin position="1"/>
        <end position="63"/>
    </location>
</feature>
<dbReference type="Pfam" id="PF20167">
    <property type="entry name" value="Transposase_32"/>
    <property type="match status" value="1"/>
</dbReference>
<dbReference type="HOGENOM" id="CLU_029307_2_3_1"/>
<dbReference type="eggNOG" id="ENOG502R85P">
    <property type="taxonomic scope" value="Eukaryota"/>
</dbReference>
<reference evidence="4" key="1">
    <citation type="journal article" date="2011" name="Nature">
        <title>Genome sequence and analysis of the tuber crop potato.</title>
        <authorList>
            <consortium name="The Potato Genome Sequencing Consortium"/>
        </authorList>
    </citation>
    <scope>NUCLEOTIDE SEQUENCE [LARGE SCALE GENOMIC DNA]</scope>
    <source>
        <strain evidence="4">cv. DM1-3 516 R44</strain>
    </source>
</reference>
<feature type="region of interest" description="Disordered" evidence="1">
    <location>
        <begin position="235"/>
        <end position="259"/>
    </location>
</feature>
<protein>
    <recommendedName>
        <fullName evidence="2">Putative plant transposon protein domain-containing protein</fullName>
    </recommendedName>
</protein>
<evidence type="ECO:0000313" key="3">
    <source>
        <dbReference type="EnsemblPlants" id="PGSC0003DMT400088900"/>
    </source>
</evidence>
<dbReference type="AlphaFoldDB" id="M1DGZ6"/>
<dbReference type="EnsemblPlants" id="PGSC0003DMT400088900">
    <property type="protein sequence ID" value="PGSC0003DMT400088900"/>
    <property type="gene ID" value="PGSC0003DMG400038471"/>
</dbReference>
<dbReference type="PaxDb" id="4113-PGSC0003DMT400088900"/>
<dbReference type="InterPro" id="IPR046796">
    <property type="entry name" value="Transposase_32_dom"/>
</dbReference>
<evidence type="ECO:0000256" key="1">
    <source>
        <dbReference type="SAM" id="MobiDB-lite"/>
    </source>
</evidence>
<evidence type="ECO:0000313" key="4">
    <source>
        <dbReference type="Proteomes" id="UP000011115"/>
    </source>
</evidence>
<proteinExistence type="predicted"/>
<name>M1DGZ6_SOLTU</name>
<feature type="region of interest" description="Disordered" evidence="1">
    <location>
        <begin position="73"/>
        <end position="99"/>
    </location>
</feature>
<dbReference type="Gramene" id="PGSC0003DMT400088900">
    <property type="protein sequence ID" value="PGSC0003DMT400088900"/>
    <property type="gene ID" value="PGSC0003DMG400038471"/>
</dbReference>